<evidence type="ECO:0000259" key="4">
    <source>
        <dbReference type="PROSITE" id="PS50949"/>
    </source>
</evidence>
<accession>A0A7Z7N7J3</accession>
<dbReference type="PANTHER" id="PTHR43537:SF50">
    <property type="entry name" value="TRANSCRIPTIONAL REGULATORY PROTEIN"/>
    <property type="match status" value="1"/>
</dbReference>
<keyword evidence="1" id="KW-0805">Transcription regulation</keyword>
<evidence type="ECO:0000256" key="2">
    <source>
        <dbReference type="ARBA" id="ARBA00023125"/>
    </source>
</evidence>
<dbReference type="InterPro" id="IPR000524">
    <property type="entry name" value="Tscrpt_reg_HTH_GntR"/>
</dbReference>
<dbReference type="GO" id="GO:0003700">
    <property type="term" value="F:DNA-binding transcription factor activity"/>
    <property type="evidence" value="ECO:0007669"/>
    <property type="project" value="InterPro"/>
</dbReference>
<dbReference type="SUPFAM" id="SSF48008">
    <property type="entry name" value="GntR ligand-binding domain-like"/>
    <property type="match status" value="1"/>
</dbReference>
<comment type="caution">
    <text evidence="5">The sequence shown here is derived from an EMBL/GenBank/DDBJ whole genome shotgun (WGS) entry which is preliminary data.</text>
</comment>
<sequence>MTNFENEQDALEGADPNDELLSIQIAQRLRTLIATDELKPGERLRERTLAERLDVSRTPLREALKELAGDGLVVVLPKRGAVVAELSPAQIAEKLDVLGVIEAFGGEMACRMATDAEIAEIRALNHEMHAAYERRDRMNYFRLNQAIHTSIIAAAKNSTLQQVHERLNRQLYRYRFQGSVTSETWHTAIDEHEEIVRLLSARNGATLGELLRRHVHSTWEQLAPVGGADDGEVEVRANVTNA</sequence>
<proteinExistence type="predicted"/>
<keyword evidence="3" id="KW-0804">Transcription</keyword>
<dbReference type="InterPro" id="IPR011711">
    <property type="entry name" value="GntR_C"/>
</dbReference>
<dbReference type="InterPro" id="IPR036388">
    <property type="entry name" value="WH-like_DNA-bd_sf"/>
</dbReference>
<dbReference type="Proteomes" id="UP000219522">
    <property type="component" value="Unassembled WGS sequence"/>
</dbReference>
<evidence type="ECO:0000256" key="1">
    <source>
        <dbReference type="ARBA" id="ARBA00023015"/>
    </source>
</evidence>
<gene>
    <name evidence="5" type="ORF">SAMN05446927_7702</name>
</gene>
<dbReference type="Gene3D" id="1.20.120.530">
    <property type="entry name" value="GntR ligand-binding domain-like"/>
    <property type="match status" value="1"/>
</dbReference>
<evidence type="ECO:0000256" key="3">
    <source>
        <dbReference type="ARBA" id="ARBA00023163"/>
    </source>
</evidence>
<dbReference type="PROSITE" id="PS50949">
    <property type="entry name" value="HTH_GNTR"/>
    <property type="match status" value="1"/>
</dbReference>
<dbReference type="GO" id="GO:0003677">
    <property type="term" value="F:DNA binding"/>
    <property type="evidence" value="ECO:0007669"/>
    <property type="project" value="UniProtKB-KW"/>
</dbReference>
<dbReference type="CDD" id="cd07377">
    <property type="entry name" value="WHTH_GntR"/>
    <property type="match status" value="1"/>
</dbReference>
<keyword evidence="6" id="KW-1185">Reference proteome</keyword>
<name>A0A7Z7N7J3_9BURK</name>
<dbReference type="SMART" id="SM00345">
    <property type="entry name" value="HTH_GNTR"/>
    <property type="match status" value="1"/>
</dbReference>
<dbReference type="EMBL" id="OCSU01000003">
    <property type="protein sequence ID" value="SOE89053.1"/>
    <property type="molecule type" value="Genomic_DNA"/>
</dbReference>
<dbReference type="SMART" id="SM00895">
    <property type="entry name" value="FCD"/>
    <property type="match status" value="1"/>
</dbReference>
<keyword evidence="2" id="KW-0238">DNA-binding</keyword>
<feature type="domain" description="HTH gntR-type" evidence="4">
    <location>
        <begin position="19"/>
        <end position="86"/>
    </location>
</feature>
<dbReference type="Pfam" id="PF07729">
    <property type="entry name" value="FCD"/>
    <property type="match status" value="1"/>
</dbReference>
<dbReference type="Pfam" id="PF00392">
    <property type="entry name" value="GntR"/>
    <property type="match status" value="1"/>
</dbReference>
<evidence type="ECO:0000313" key="6">
    <source>
        <dbReference type="Proteomes" id="UP000219522"/>
    </source>
</evidence>
<dbReference type="PANTHER" id="PTHR43537">
    <property type="entry name" value="TRANSCRIPTIONAL REGULATOR, GNTR FAMILY"/>
    <property type="match status" value="1"/>
</dbReference>
<dbReference type="Gene3D" id="1.10.10.10">
    <property type="entry name" value="Winged helix-like DNA-binding domain superfamily/Winged helix DNA-binding domain"/>
    <property type="match status" value="1"/>
</dbReference>
<dbReference type="AlphaFoldDB" id="A0A7Z7N7J3"/>
<dbReference type="RefSeq" id="WP_087135518.1">
    <property type="nucleotide sequence ID" value="NZ_FCOG02000212.1"/>
</dbReference>
<dbReference type="OrthoDB" id="9782299at2"/>
<protein>
    <submittedName>
        <fullName evidence="5">Transcriptional regulator, GntR family</fullName>
    </submittedName>
</protein>
<reference evidence="5 6" key="1">
    <citation type="submission" date="2017-09" db="EMBL/GenBank/DDBJ databases">
        <authorList>
            <person name="Varghese N."/>
            <person name="Submissions S."/>
        </authorList>
    </citation>
    <scope>NUCLEOTIDE SEQUENCE [LARGE SCALE GENOMIC DNA]</scope>
    <source>
        <strain evidence="5 6">OK806</strain>
    </source>
</reference>
<dbReference type="SUPFAM" id="SSF46785">
    <property type="entry name" value="Winged helix' DNA-binding domain"/>
    <property type="match status" value="1"/>
</dbReference>
<dbReference type="InterPro" id="IPR036390">
    <property type="entry name" value="WH_DNA-bd_sf"/>
</dbReference>
<dbReference type="InterPro" id="IPR008920">
    <property type="entry name" value="TF_FadR/GntR_C"/>
</dbReference>
<evidence type="ECO:0000313" key="5">
    <source>
        <dbReference type="EMBL" id="SOE89053.1"/>
    </source>
</evidence>
<organism evidence="5 6">
    <name type="scientific">Caballeronia arationis</name>
    <dbReference type="NCBI Taxonomy" id="1777142"/>
    <lineage>
        <taxon>Bacteria</taxon>
        <taxon>Pseudomonadati</taxon>
        <taxon>Pseudomonadota</taxon>
        <taxon>Betaproteobacteria</taxon>
        <taxon>Burkholderiales</taxon>
        <taxon>Burkholderiaceae</taxon>
        <taxon>Caballeronia</taxon>
    </lineage>
</organism>
<dbReference type="PRINTS" id="PR00035">
    <property type="entry name" value="HTHGNTR"/>
</dbReference>